<keyword evidence="3" id="KW-1185">Reference proteome</keyword>
<feature type="region of interest" description="Disordered" evidence="1">
    <location>
        <begin position="58"/>
        <end position="79"/>
    </location>
</feature>
<name>A0ABM1BVB0_LIMPO</name>
<dbReference type="InterPro" id="IPR036249">
    <property type="entry name" value="Thioredoxin-like_sf"/>
</dbReference>
<dbReference type="CDD" id="cd14345">
    <property type="entry name" value="UBA_UBXD7"/>
    <property type="match status" value="1"/>
</dbReference>
<reference evidence="4" key="1">
    <citation type="submission" date="2025-08" db="UniProtKB">
        <authorList>
            <consortium name="RefSeq"/>
        </authorList>
    </citation>
    <scope>IDENTIFICATION</scope>
    <source>
        <tissue evidence="4">Muscle</tissue>
    </source>
</reference>
<dbReference type="SUPFAM" id="SSF46934">
    <property type="entry name" value="UBA-like"/>
    <property type="match status" value="1"/>
</dbReference>
<organism evidence="3 4">
    <name type="scientific">Limulus polyphemus</name>
    <name type="common">Atlantic horseshoe crab</name>
    <dbReference type="NCBI Taxonomy" id="6850"/>
    <lineage>
        <taxon>Eukaryota</taxon>
        <taxon>Metazoa</taxon>
        <taxon>Ecdysozoa</taxon>
        <taxon>Arthropoda</taxon>
        <taxon>Chelicerata</taxon>
        <taxon>Merostomata</taxon>
        <taxon>Xiphosura</taxon>
        <taxon>Limulidae</taxon>
        <taxon>Limulus</taxon>
    </lineage>
</organism>
<dbReference type="SUPFAM" id="SSF52833">
    <property type="entry name" value="Thioredoxin-like"/>
    <property type="match status" value="1"/>
</dbReference>
<evidence type="ECO:0000313" key="3">
    <source>
        <dbReference type="Proteomes" id="UP000694941"/>
    </source>
</evidence>
<dbReference type="InterPro" id="IPR009060">
    <property type="entry name" value="UBA-like_sf"/>
</dbReference>
<dbReference type="PROSITE" id="PS50033">
    <property type="entry name" value="UBX"/>
    <property type="match status" value="1"/>
</dbReference>
<dbReference type="SMART" id="SM00594">
    <property type="entry name" value="UAS"/>
    <property type="match status" value="1"/>
</dbReference>
<sequence>MAACSSVVSKDKDMKTLIEQFCAITDAGEPVAKQMLEACNGNLEMAVNMHVDTQASGCDIEETNSNPSTSQSENVRPPIPQTRGILVEDRFVYNFRPRRTHSLSVFDAFRDFQSEARIQEEQLTGTKYAQYNRKRKTLEDLFRPPLDLIHRGSFESARDMGKHTNRWLMVNIQDVQEFQCQVLNRDVWSSPAVKSIVSEHFIFWQVYLDSEEGSWYAQFYKVSQYPYVAILDPRTGENLVVWNKVDPISFCDLVTKFLCEYPTPDGSAPRPPIKKSKSDRILDQSEESQMKAAIQASLENISDVSILPEPEIGSEINDDSGIKTCDLHSESLLSENNKTTWNKKTSTVEPDDVKNFTCGSISKSDKEDTNHKLKKKMGEIEITDESDPLEQWKDFLGSGDDPESKIMLRFPTGERQQKQFPCSSQLQALVSYVAAQGFPRENYELVTNFPRRNLSDLKPSETLKDVGLFPRETVFIQLKTT</sequence>
<dbReference type="SMART" id="SM00166">
    <property type="entry name" value="UBX"/>
    <property type="match status" value="1"/>
</dbReference>
<dbReference type="Pfam" id="PF14555">
    <property type="entry name" value="UBA_4"/>
    <property type="match status" value="1"/>
</dbReference>
<evidence type="ECO:0000259" key="2">
    <source>
        <dbReference type="PROSITE" id="PS50033"/>
    </source>
</evidence>
<feature type="domain" description="UBX" evidence="2">
    <location>
        <begin position="399"/>
        <end position="476"/>
    </location>
</feature>
<dbReference type="InterPro" id="IPR001012">
    <property type="entry name" value="UBX_dom"/>
</dbReference>
<dbReference type="Gene3D" id="1.10.8.10">
    <property type="entry name" value="DNA helicase RuvA subunit, C-terminal domain"/>
    <property type="match status" value="1"/>
</dbReference>
<proteinExistence type="predicted"/>
<dbReference type="CDD" id="cd01773">
    <property type="entry name" value="UBX_UBXN7"/>
    <property type="match status" value="1"/>
</dbReference>
<dbReference type="RefSeq" id="XP_013789365.1">
    <property type="nucleotide sequence ID" value="XM_013933911.2"/>
</dbReference>
<dbReference type="Proteomes" id="UP000694941">
    <property type="component" value="Unplaced"/>
</dbReference>
<protein>
    <submittedName>
        <fullName evidence="4">UBX domain-containing protein 7-like</fullName>
    </submittedName>
</protein>
<dbReference type="PANTHER" id="PTHR23322">
    <property type="entry name" value="FAS-ASSOCIATED PROTEIN"/>
    <property type="match status" value="1"/>
</dbReference>
<dbReference type="Gene3D" id="3.10.20.90">
    <property type="entry name" value="Phosphatidylinositol 3-kinase Catalytic Subunit, Chain A, domain 1"/>
    <property type="match status" value="1"/>
</dbReference>
<dbReference type="GeneID" id="106473223"/>
<dbReference type="SUPFAM" id="SSF54236">
    <property type="entry name" value="Ubiquitin-like"/>
    <property type="match status" value="1"/>
</dbReference>
<accession>A0ABM1BVB0</accession>
<feature type="compositionally biased region" description="Polar residues" evidence="1">
    <location>
        <begin position="63"/>
        <end position="74"/>
    </location>
</feature>
<dbReference type="Gene3D" id="3.40.30.10">
    <property type="entry name" value="Glutaredoxin"/>
    <property type="match status" value="1"/>
</dbReference>
<evidence type="ECO:0000313" key="4">
    <source>
        <dbReference type="RefSeq" id="XP_013789365.1"/>
    </source>
</evidence>
<dbReference type="CDD" id="cd02958">
    <property type="entry name" value="UAS"/>
    <property type="match status" value="1"/>
</dbReference>
<dbReference type="InterPro" id="IPR050730">
    <property type="entry name" value="UBX_domain-protein"/>
</dbReference>
<dbReference type="PANTHER" id="PTHR23322:SF6">
    <property type="entry name" value="UBX DOMAIN-CONTAINING PROTEIN 7"/>
    <property type="match status" value="1"/>
</dbReference>
<dbReference type="InterPro" id="IPR006577">
    <property type="entry name" value="UAS"/>
</dbReference>
<evidence type="ECO:0000256" key="1">
    <source>
        <dbReference type="SAM" id="MobiDB-lite"/>
    </source>
</evidence>
<dbReference type="Pfam" id="PF00789">
    <property type="entry name" value="UBX"/>
    <property type="match status" value="1"/>
</dbReference>
<dbReference type="Pfam" id="PF13899">
    <property type="entry name" value="Thioredoxin_7"/>
    <property type="match status" value="1"/>
</dbReference>
<dbReference type="InterPro" id="IPR029071">
    <property type="entry name" value="Ubiquitin-like_domsf"/>
</dbReference>
<gene>
    <name evidence="4" type="primary">LOC106473223</name>
</gene>